<evidence type="ECO:0000256" key="1">
    <source>
        <dbReference type="ARBA" id="ARBA00004604"/>
    </source>
</evidence>
<evidence type="ECO:0000313" key="11">
    <source>
        <dbReference type="Proteomes" id="UP000283569"/>
    </source>
</evidence>
<evidence type="ECO:0000256" key="2">
    <source>
        <dbReference type="ARBA" id="ARBA00022517"/>
    </source>
</evidence>
<dbReference type="GO" id="GO:0003723">
    <property type="term" value="F:RNA binding"/>
    <property type="evidence" value="ECO:0007669"/>
    <property type="project" value="InterPro"/>
</dbReference>
<dbReference type="GO" id="GO:0045943">
    <property type="term" value="P:positive regulation of transcription by RNA polymerase I"/>
    <property type="evidence" value="ECO:0007669"/>
    <property type="project" value="InterPro"/>
</dbReference>
<dbReference type="GO" id="GO:0032040">
    <property type="term" value="C:small-subunit processome"/>
    <property type="evidence" value="ECO:0007669"/>
    <property type="project" value="InterPro"/>
</dbReference>
<gene>
    <name evidence="10" type="ORF">BFJ72_g10569</name>
</gene>
<dbReference type="InterPro" id="IPR053826">
    <property type="entry name" value="WDR75"/>
</dbReference>
<sequence>MAGHKSPRTKNDPTKKRKRDVTETDSRTKRLRAERKANKINGIKLENESGNGVVAEVNGISGALAEAGTREIEIVRQFDDTEAGWRVSKPMGGRILDIDPILTENEQFLIIAYNTSIQVYSAADSLLVRRIPVTVAEPAGNKAAAPAHIVAMRQAKQNSNIVWVATSDGRICEVDWTTSKTPEFFQTQSKTAAAMALVTKKVSGRVQEIIFVAESDKPGRIEVVAYPASTTESGHKVLFVMKKPGNGLQLLETSEDGHLVGAINDRLFFGLPSQRQFDNLAALDYEIYTFDIPDLVSALDLRVYPRPVMSGKKSRQEAAPVLDIIVGGARGSIYLYHDALARSQALAKSGSDKELIQAQNFHWHRRAVHALKWSRDGNYVISGGSENSLVLWQMDTGKKDFLPHLSGSVENITVSANGSSYVVHLDDNSVMVISTAEMKPTAYIAGIQSAAINVTTPKDLLVQRTWTTPASVQRPIPAAISPTDQSRLHVCVGNGRQATMSGGFSAPLLQTFDLETFRSVSKQALARTQPTDVNITNKGHPIEEPVISHLAFSADGAWLASVDTWEPSQRDVDNVISDAKDQFIQERREVYLKFWEAQEGEEQIALVSRINAPHATNRNEAVLDLASNPVSTCFATIGTDGNVRLWRPKTRSQNGVVVKGPNGREVFTWSCSQIIAVGDGIPQDGVIDLPESGVAQEPQGSIAFSEDGSTLFVAFGTGASGVVYLIDAASGDVAKTLEGQWKGQLRSIRALSPFVIILSDELRVYDVVSDELRYGVVIPQSKANALLQLAVDHTSGHFALALPANEGSLIAVFQPEDIEPLLVRSTPQRIVSLVSAPETSGFIALDDAAQVWVVAEGSDPSSLATVQPLEDLRLEGIDANGNEAGLLDEDEDMASDVDDAEVEPVTEPEDIEMGDDDSHPSVIQQQHLADIFDAAPAFAAPPIEDLFYKVTGLLATKPLSAS</sequence>
<dbReference type="InterPro" id="IPR001680">
    <property type="entry name" value="WD40_rpt"/>
</dbReference>
<keyword evidence="7" id="KW-0539">Nucleus</keyword>
<evidence type="ECO:0000256" key="4">
    <source>
        <dbReference type="ARBA" id="ARBA00022574"/>
    </source>
</evidence>
<dbReference type="InterPro" id="IPR015943">
    <property type="entry name" value="WD40/YVTN_repeat-like_dom_sf"/>
</dbReference>
<dbReference type="PROSITE" id="PS50294">
    <property type="entry name" value="WD_REPEATS_REGION"/>
    <property type="match status" value="1"/>
</dbReference>
<dbReference type="Pfam" id="PF23869">
    <property type="entry name" value="Beta-prop_WDR75_1st"/>
    <property type="match status" value="1"/>
</dbReference>
<name>A0A420SSK0_GIBIN</name>
<dbReference type="InterPro" id="IPR036322">
    <property type="entry name" value="WD40_repeat_dom_sf"/>
</dbReference>
<protein>
    <submittedName>
        <fullName evidence="10">Uncharacterized protein</fullName>
    </submittedName>
</protein>
<feature type="compositionally biased region" description="Basic and acidic residues" evidence="9">
    <location>
        <begin position="9"/>
        <end position="28"/>
    </location>
</feature>
<accession>A0A420SSK0</accession>
<reference evidence="10 11" key="1">
    <citation type="journal article" date="2018" name="Sci. Rep.">
        <title>Characterisation of pathogen-specific regions and novel effector candidates in Fusarium oxysporum f. sp. cepae.</title>
        <authorList>
            <person name="Armitage A.D."/>
            <person name="Taylor A."/>
            <person name="Sobczyk M.K."/>
            <person name="Baxter L."/>
            <person name="Greenfield B.P."/>
            <person name="Bates H.J."/>
            <person name="Wilson F."/>
            <person name="Jackson A.C."/>
            <person name="Ott S."/>
            <person name="Harrison R.J."/>
            <person name="Clarkson J.P."/>
        </authorList>
    </citation>
    <scope>NUCLEOTIDE SEQUENCE [LARGE SCALE GENOMIC DNA]</scope>
    <source>
        <strain evidence="10 11">Fp_A8</strain>
    </source>
</reference>
<dbReference type="Gene3D" id="2.130.10.10">
    <property type="entry name" value="YVTN repeat-like/Quinoprotein amine dehydrogenase"/>
    <property type="match status" value="2"/>
</dbReference>
<feature type="repeat" description="WD" evidence="8">
    <location>
        <begin position="361"/>
        <end position="402"/>
    </location>
</feature>
<dbReference type="SMART" id="SM00320">
    <property type="entry name" value="WD40"/>
    <property type="match status" value="2"/>
</dbReference>
<comment type="caution">
    <text evidence="10">The sequence shown here is derived from an EMBL/GenBank/DDBJ whole genome shotgun (WGS) entry which is preliminary data.</text>
</comment>
<dbReference type="PROSITE" id="PS50082">
    <property type="entry name" value="WD_REPEATS_2"/>
    <property type="match status" value="1"/>
</dbReference>
<evidence type="ECO:0000256" key="8">
    <source>
        <dbReference type="PROSITE-ProRule" id="PRU00221"/>
    </source>
</evidence>
<evidence type="ECO:0000256" key="5">
    <source>
        <dbReference type="ARBA" id="ARBA00022737"/>
    </source>
</evidence>
<evidence type="ECO:0000256" key="9">
    <source>
        <dbReference type="SAM" id="MobiDB-lite"/>
    </source>
</evidence>
<feature type="region of interest" description="Disordered" evidence="9">
    <location>
        <begin position="1"/>
        <end position="30"/>
    </location>
</feature>
<proteinExistence type="predicted"/>
<comment type="subcellular location">
    <subcellularLocation>
        <location evidence="1">Nucleus</location>
        <location evidence="1">Nucleolus</location>
    </subcellularLocation>
</comment>
<keyword evidence="2" id="KW-0690">Ribosome biogenesis</keyword>
<dbReference type="AlphaFoldDB" id="A0A420SSK0"/>
<keyword evidence="3" id="KW-0698">rRNA processing</keyword>
<keyword evidence="5" id="KW-0677">Repeat</keyword>
<evidence type="ECO:0000256" key="7">
    <source>
        <dbReference type="ARBA" id="ARBA00023242"/>
    </source>
</evidence>
<keyword evidence="4 8" id="KW-0853">WD repeat</keyword>
<dbReference type="EMBL" id="MRDB01000044">
    <property type="protein sequence ID" value="RKL32228.1"/>
    <property type="molecule type" value="Genomic_DNA"/>
</dbReference>
<dbReference type="GO" id="GO:0006364">
    <property type="term" value="P:rRNA processing"/>
    <property type="evidence" value="ECO:0007669"/>
    <property type="project" value="UniProtKB-KW"/>
</dbReference>
<keyword evidence="6" id="KW-0804">Transcription</keyword>
<evidence type="ECO:0000256" key="3">
    <source>
        <dbReference type="ARBA" id="ARBA00022552"/>
    </source>
</evidence>
<dbReference type="PANTHER" id="PTHR44215">
    <property type="entry name" value="WD REPEAT-CONTAINING PROTEIN 75"/>
    <property type="match status" value="1"/>
</dbReference>
<evidence type="ECO:0000256" key="6">
    <source>
        <dbReference type="ARBA" id="ARBA00023163"/>
    </source>
</evidence>
<evidence type="ECO:0000313" key="10">
    <source>
        <dbReference type="EMBL" id="RKL32228.1"/>
    </source>
</evidence>
<dbReference type="Proteomes" id="UP000283569">
    <property type="component" value="Unassembled WGS sequence"/>
</dbReference>
<dbReference type="SUPFAM" id="SSF50978">
    <property type="entry name" value="WD40 repeat-like"/>
    <property type="match status" value="1"/>
</dbReference>
<dbReference type="PANTHER" id="PTHR44215:SF1">
    <property type="entry name" value="WD REPEAT-CONTAINING PROTEIN 75"/>
    <property type="match status" value="1"/>
</dbReference>
<organism evidence="10 11">
    <name type="scientific">Gibberella intermedia</name>
    <name type="common">Bulb rot disease fungus</name>
    <name type="synonym">Fusarium proliferatum</name>
    <dbReference type="NCBI Taxonomy" id="948311"/>
    <lineage>
        <taxon>Eukaryota</taxon>
        <taxon>Fungi</taxon>
        <taxon>Dikarya</taxon>
        <taxon>Ascomycota</taxon>
        <taxon>Pezizomycotina</taxon>
        <taxon>Sordariomycetes</taxon>
        <taxon>Hypocreomycetidae</taxon>
        <taxon>Hypocreales</taxon>
        <taxon>Nectriaceae</taxon>
        <taxon>Fusarium</taxon>
        <taxon>Fusarium fujikuroi species complex</taxon>
    </lineage>
</organism>
<dbReference type="SUPFAM" id="SSF69322">
    <property type="entry name" value="Tricorn protease domain 2"/>
    <property type="match status" value="1"/>
</dbReference>
<dbReference type="GO" id="GO:2000234">
    <property type="term" value="P:positive regulation of rRNA processing"/>
    <property type="evidence" value="ECO:0007669"/>
    <property type="project" value="TreeGrafter"/>
</dbReference>